<comment type="subcellular location">
    <subcellularLocation>
        <location evidence="1">Cytoplasm</location>
        <location evidence="1">Cytoskeleton</location>
        <location evidence="1">Flagellum axoneme</location>
    </subcellularLocation>
</comment>
<dbReference type="PANTHER" id="PTHR21625">
    <property type="entry name" value="NYD-SP28 PROTEIN"/>
    <property type="match status" value="1"/>
</dbReference>
<dbReference type="OrthoDB" id="7760980at2759"/>
<evidence type="ECO:0000313" key="5">
    <source>
        <dbReference type="EMBL" id="CAD1475019.1"/>
    </source>
</evidence>
<dbReference type="GO" id="GO:0003352">
    <property type="term" value="P:regulation of cilium movement"/>
    <property type="evidence" value="ECO:0007669"/>
    <property type="project" value="TreeGrafter"/>
</dbReference>
<reference evidence="5" key="1">
    <citation type="submission" date="2020-07" db="EMBL/GenBank/DDBJ databases">
        <authorList>
            <person name="Nazaruddin N."/>
        </authorList>
    </citation>
    <scope>NUCLEOTIDE SEQUENCE</scope>
</reference>
<keyword evidence="3" id="KW-0969">Cilium</keyword>
<dbReference type="GO" id="GO:0070286">
    <property type="term" value="P:axonemal dynein complex assembly"/>
    <property type="evidence" value="ECO:0007669"/>
    <property type="project" value="InterPro"/>
</dbReference>
<dbReference type="Proteomes" id="UP000752696">
    <property type="component" value="Unassembled WGS sequence"/>
</dbReference>
<dbReference type="GO" id="GO:0060285">
    <property type="term" value="P:cilium-dependent cell motility"/>
    <property type="evidence" value="ECO:0007669"/>
    <property type="project" value="TreeGrafter"/>
</dbReference>
<keyword evidence="6" id="KW-1185">Reference proteome</keyword>
<dbReference type="GO" id="GO:0005858">
    <property type="term" value="C:axonemal dynein complex"/>
    <property type="evidence" value="ECO:0007669"/>
    <property type="project" value="InterPro"/>
</dbReference>
<gene>
    <name evidence="5" type="ORF">MHI_LOCUS509056</name>
</gene>
<evidence type="ECO:0000256" key="2">
    <source>
        <dbReference type="ARBA" id="ARBA00022846"/>
    </source>
</evidence>
<proteinExistence type="predicted"/>
<evidence type="ECO:0000256" key="4">
    <source>
        <dbReference type="ARBA" id="ARBA00023273"/>
    </source>
</evidence>
<comment type="caution">
    <text evidence="5">The sequence shown here is derived from an EMBL/GenBank/DDBJ whole genome shotgun (WGS) entry which is preliminary data.</text>
</comment>
<dbReference type="InterPro" id="IPR039750">
    <property type="entry name" value="DRC1/DRC2"/>
</dbReference>
<sequence length="664" mass="76687">MAPKLRGKARNESIRNAPRVKREKFLRELDLAALNAERNRRFWRETLTRVKMPDVWRKIDVTWQTLERAIDFKGYSISLLLDSLREAENQRRTTNGALVGLIDKSLAAHETRLADAATLFRANVETALADKISQFENINNHRNEREIALRKIRLLVSHRGENASNIATSTAISKIDAFVEDGENEKRIIITQLRTKLENSWAGLRNVFSDYRKSTYACAPDTEDRRKDYEIVERKDRIDRQTITRQYTRVAILFDSIVKFRGKIDSYKKESTVELRDVTRESNFFHDVYRETNERFVLGCKKDKHKTTTMSEEYNRSVKHARRLLIKAERILGYVQICRKYETQDEKIQLPTIDDRPTRSSITDDDDDILPLRTVRYTRYARCYYFSCKTTTRSRAATDFRRTVNFWRRLGLARIITAELRNERNRLTVRANNLRRLMRRCLVDDETVDEPTDVIYLLPSPRWNVTALMENGKFDIFTPSLAHKANNKRIGAKHRPVNKFETKAGGLFSGWRNMCCKHVANTFVNERDDIVDQRECFAPTYNRLEKDNSSRQSIGERAIGQGFGDAYLSVGEGCKLCLLNMTTSSPTLVAEFAVTLIELLALIGLPSTSQTLIVTKGCRVEILISSLANVTQVGLSKSLFAKVVKAESKLETPLGVCTERRDRR</sequence>
<evidence type="ECO:0000313" key="6">
    <source>
        <dbReference type="Proteomes" id="UP000752696"/>
    </source>
</evidence>
<dbReference type="PANTHER" id="PTHR21625:SF0">
    <property type="entry name" value="DYNEIN REGULATORY COMPLEX SUBUNIT 2"/>
    <property type="match status" value="1"/>
</dbReference>
<dbReference type="EMBL" id="CAJDYZ010008088">
    <property type="protein sequence ID" value="CAD1475019.1"/>
    <property type="molecule type" value="Genomic_DNA"/>
</dbReference>
<keyword evidence="2" id="KW-0282">Flagellum</keyword>
<evidence type="ECO:0008006" key="7">
    <source>
        <dbReference type="Google" id="ProtNLM"/>
    </source>
</evidence>
<name>A0A6V7H8F3_9HYME</name>
<dbReference type="AlphaFoldDB" id="A0A6V7H8F3"/>
<evidence type="ECO:0000256" key="1">
    <source>
        <dbReference type="ARBA" id="ARBA00004611"/>
    </source>
</evidence>
<organism evidence="5 6">
    <name type="scientific">Heterotrigona itama</name>
    <dbReference type="NCBI Taxonomy" id="395501"/>
    <lineage>
        <taxon>Eukaryota</taxon>
        <taxon>Metazoa</taxon>
        <taxon>Ecdysozoa</taxon>
        <taxon>Arthropoda</taxon>
        <taxon>Hexapoda</taxon>
        <taxon>Insecta</taxon>
        <taxon>Pterygota</taxon>
        <taxon>Neoptera</taxon>
        <taxon>Endopterygota</taxon>
        <taxon>Hymenoptera</taxon>
        <taxon>Apocrita</taxon>
        <taxon>Aculeata</taxon>
        <taxon>Apoidea</taxon>
        <taxon>Anthophila</taxon>
        <taxon>Apidae</taxon>
        <taxon>Heterotrigona</taxon>
    </lineage>
</organism>
<keyword evidence="4" id="KW-0966">Cell projection</keyword>
<accession>A0A6V7H8F3</accession>
<protein>
    <recommendedName>
        <fullName evidence="7">Dynein regulatory complex protein 1/2 N-terminal domain-containing protein</fullName>
    </recommendedName>
</protein>
<evidence type="ECO:0000256" key="3">
    <source>
        <dbReference type="ARBA" id="ARBA00023069"/>
    </source>
</evidence>